<protein>
    <recommendedName>
        <fullName evidence="2">Dinitrogenase iron-molybdenum cofactor biosynthesis domain-containing protein</fullName>
    </recommendedName>
</protein>
<evidence type="ECO:0000256" key="1">
    <source>
        <dbReference type="ARBA" id="ARBA00023231"/>
    </source>
</evidence>
<dbReference type="STRING" id="398579.Spea_3638"/>
<dbReference type="CDD" id="cd00851">
    <property type="entry name" value="MTH1175"/>
    <property type="match status" value="1"/>
</dbReference>
<name>A8H8R2_SHEPA</name>
<organism evidence="3 4">
    <name type="scientific">Shewanella pealeana (strain ATCC 700345 / ANG-SQ1)</name>
    <dbReference type="NCBI Taxonomy" id="398579"/>
    <lineage>
        <taxon>Bacteria</taxon>
        <taxon>Pseudomonadati</taxon>
        <taxon>Pseudomonadota</taxon>
        <taxon>Gammaproteobacteria</taxon>
        <taxon>Alteromonadales</taxon>
        <taxon>Shewanellaceae</taxon>
        <taxon>Shewanella</taxon>
    </lineage>
</organism>
<reference evidence="3 4" key="1">
    <citation type="submission" date="2007-10" db="EMBL/GenBank/DDBJ databases">
        <title>Complete sequence of Shewanella pealeana ATCC 700345.</title>
        <authorList>
            <consortium name="US DOE Joint Genome Institute"/>
            <person name="Copeland A."/>
            <person name="Lucas S."/>
            <person name="Lapidus A."/>
            <person name="Barry K."/>
            <person name="Glavina del Rio T."/>
            <person name="Dalin E."/>
            <person name="Tice H."/>
            <person name="Pitluck S."/>
            <person name="Chertkov O."/>
            <person name="Brettin T."/>
            <person name="Bruce D."/>
            <person name="Detter J.C."/>
            <person name="Han C."/>
            <person name="Schmutz J."/>
            <person name="Larimer F."/>
            <person name="Land M."/>
            <person name="Hauser L."/>
            <person name="Kyrpides N."/>
            <person name="Kim E."/>
            <person name="Zhao J.-S.Z."/>
            <person name="Manno D."/>
            <person name="Hawari J."/>
            <person name="Richardson P."/>
        </authorList>
    </citation>
    <scope>NUCLEOTIDE SEQUENCE [LARGE SCALE GENOMIC DNA]</scope>
    <source>
        <strain evidence="4">ATCC 700345 / ANG-SQ1</strain>
    </source>
</reference>
<dbReference type="Pfam" id="PF02579">
    <property type="entry name" value="Nitro_FeMo-Co"/>
    <property type="match status" value="1"/>
</dbReference>
<gene>
    <name evidence="3" type="ordered locus">Spea_3638</name>
</gene>
<dbReference type="AlphaFoldDB" id="A8H8R2"/>
<dbReference type="KEGG" id="spl:Spea_3638"/>
<evidence type="ECO:0000313" key="4">
    <source>
        <dbReference type="Proteomes" id="UP000002608"/>
    </source>
</evidence>
<dbReference type="HOGENOM" id="CLU_111580_0_0_6"/>
<keyword evidence="4" id="KW-1185">Reference proteome</keyword>
<dbReference type="RefSeq" id="WP_012156833.1">
    <property type="nucleotide sequence ID" value="NC_009901.1"/>
</dbReference>
<dbReference type="SUPFAM" id="SSF53146">
    <property type="entry name" value="Nitrogenase accessory factor-like"/>
    <property type="match status" value="1"/>
</dbReference>
<dbReference type="InterPro" id="IPR003731">
    <property type="entry name" value="Di-Nase_FeMo-co_biosynth"/>
</dbReference>
<dbReference type="InterPro" id="IPR036105">
    <property type="entry name" value="DiNase_FeMo-co_biosyn_sf"/>
</dbReference>
<evidence type="ECO:0000259" key="2">
    <source>
        <dbReference type="Pfam" id="PF02579"/>
    </source>
</evidence>
<dbReference type="InterPro" id="IPR033913">
    <property type="entry name" value="MTH1175_dom"/>
</dbReference>
<dbReference type="eggNOG" id="COG1433">
    <property type="taxonomic scope" value="Bacteria"/>
</dbReference>
<sequence>MVIAIPMSRDRLATHFTKAPQISFYDEHQQLIASYDNPAMSGGCSAKKAMLNLIIDHKTDIVVVQHIGERMLGKLLDAGISVSQADNTLGLDELLCRAKDLNHRLVDASQGRASLNHEKKGGCCGGSSGGCGCSSGSSSGSSSGCGCSGKAASSNILDPRLVKMSPTQLSGEVQYASFRSIK</sequence>
<evidence type="ECO:0000313" key="3">
    <source>
        <dbReference type="EMBL" id="ABV88949.1"/>
    </source>
</evidence>
<accession>A8H8R2</accession>
<dbReference type="OrthoDB" id="6215304at2"/>
<dbReference type="EMBL" id="CP000851">
    <property type="protein sequence ID" value="ABV88949.1"/>
    <property type="molecule type" value="Genomic_DNA"/>
</dbReference>
<dbReference type="Gene3D" id="3.30.420.130">
    <property type="entry name" value="Dinitrogenase iron-molybdenum cofactor biosynthesis domain"/>
    <property type="match status" value="1"/>
</dbReference>
<proteinExistence type="predicted"/>
<feature type="domain" description="Dinitrogenase iron-molybdenum cofactor biosynthesis" evidence="2">
    <location>
        <begin position="10"/>
        <end position="95"/>
    </location>
</feature>
<keyword evidence="1" id="KW-0535">Nitrogen fixation</keyword>
<dbReference type="Proteomes" id="UP000002608">
    <property type="component" value="Chromosome"/>
</dbReference>